<dbReference type="EMBL" id="LWDG02000560">
    <property type="protein sequence ID" value="KAE8264205.1"/>
    <property type="molecule type" value="Genomic_DNA"/>
</dbReference>
<organism evidence="1 2">
    <name type="scientific">Tilletia walkeri</name>
    <dbReference type="NCBI Taxonomy" id="117179"/>
    <lineage>
        <taxon>Eukaryota</taxon>
        <taxon>Fungi</taxon>
        <taxon>Dikarya</taxon>
        <taxon>Basidiomycota</taxon>
        <taxon>Ustilaginomycotina</taxon>
        <taxon>Exobasidiomycetes</taxon>
        <taxon>Tilletiales</taxon>
        <taxon>Tilletiaceae</taxon>
        <taxon>Tilletia</taxon>
    </lineage>
</organism>
<protein>
    <submittedName>
        <fullName evidence="1">Uncharacterized protein</fullName>
    </submittedName>
</protein>
<evidence type="ECO:0000313" key="2">
    <source>
        <dbReference type="Proteomes" id="UP000078113"/>
    </source>
</evidence>
<evidence type="ECO:0000313" key="1">
    <source>
        <dbReference type="EMBL" id="KAE8264205.1"/>
    </source>
</evidence>
<accession>A0A8X7T1T7</accession>
<gene>
    <name evidence="1" type="ORF">A4X09_0g7031</name>
</gene>
<sequence>MADSTANEAKGQGALFSEENAMTIMRKFVYIGYRIVGTPERVETEDWLEKQVRRYEGTHTTGTGPGNQTQVEVWKQIGDESASL</sequence>
<name>A0A8X7T1T7_9BASI</name>
<reference evidence="1" key="2">
    <citation type="journal article" date="2019" name="IMA Fungus">
        <title>Genome sequencing and comparison of five Tilletia species to identify candidate genes for the detection of regulated species infecting wheat.</title>
        <authorList>
            <person name="Nguyen H.D.T."/>
            <person name="Sultana T."/>
            <person name="Kesanakurti P."/>
            <person name="Hambleton S."/>
        </authorList>
    </citation>
    <scope>NUCLEOTIDE SEQUENCE</scope>
    <source>
        <strain evidence="1">DAOMC 236422</strain>
    </source>
</reference>
<reference evidence="1" key="1">
    <citation type="submission" date="2016-04" db="EMBL/GenBank/DDBJ databases">
        <authorList>
            <person name="Nguyen H.D."/>
            <person name="Samba Siva P."/>
            <person name="Cullis J."/>
            <person name="Levesque C.A."/>
            <person name="Hambleton S."/>
        </authorList>
    </citation>
    <scope>NUCLEOTIDE SEQUENCE</scope>
    <source>
        <strain evidence="1">DAOMC 236422</strain>
    </source>
</reference>
<dbReference type="Proteomes" id="UP000078113">
    <property type="component" value="Unassembled WGS sequence"/>
</dbReference>
<comment type="caution">
    <text evidence="1">The sequence shown here is derived from an EMBL/GenBank/DDBJ whole genome shotgun (WGS) entry which is preliminary data.</text>
</comment>
<dbReference type="Gene3D" id="3.40.630.10">
    <property type="entry name" value="Zn peptidases"/>
    <property type="match status" value="1"/>
</dbReference>
<dbReference type="AlphaFoldDB" id="A0A8X7T1T7"/>
<proteinExistence type="predicted"/>
<keyword evidence="2" id="KW-1185">Reference proteome</keyword>